<gene>
    <name evidence="1" type="ORF">BPO_1594</name>
</gene>
<dbReference type="RefSeq" id="WP_327983727.1">
    <property type="nucleotide sequence ID" value="NZ_CP136426.1"/>
</dbReference>
<dbReference type="EMBL" id="CP136426">
    <property type="protein sequence ID" value="WOC52241.1"/>
    <property type="molecule type" value="Genomic_DNA"/>
</dbReference>
<accession>A0AAU0F8C6</accession>
<sequence>MVTFLAPAAYSNILISTPNLSKSTTYSVYKGGSVSNGESFNGLYTSGTYNGGTLSKTFTTGSSSYTQSTN</sequence>
<evidence type="ECO:0000313" key="2">
    <source>
        <dbReference type="Proteomes" id="UP001432059"/>
    </source>
</evidence>
<proteinExistence type="predicted"/>
<dbReference type="AlphaFoldDB" id="A0AAU0F8C6"/>
<organism evidence="1 2">
    <name type="scientific">Bergeyella porcorum</name>
    <dbReference type="NCBI Taxonomy" id="1735111"/>
    <lineage>
        <taxon>Bacteria</taxon>
        <taxon>Pseudomonadati</taxon>
        <taxon>Bacteroidota</taxon>
        <taxon>Flavobacteriia</taxon>
        <taxon>Flavobacteriales</taxon>
        <taxon>Weeksellaceae</taxon>
        <taxon>Bergeyella</taxon>
    </lineage>
</organism>
<name>A0AAU0F8C6_9FLAO</name>
<evidence type="ECO:0000313" key="1">
    <source>
        <dbReference type="EMBL" id="WOC52241.1"/>
    </source>
</evidence>
<dbReference type="Proteomes" id="UP001432059">
    <property type="component" value="Chromosome"/>
</dbReference>
<protein>
    <submittedName>
        <fullName evidence="1">Uncharacterized protein</fullName>
    </submittedName>
</protein>
<keyword evidence="2" id="KW-1185">Reference proteome</keyword>
<reference evidence="1" key="1">
    <citation type="submission" date="2023-10" db="EMBL/GenBank/DDBJ databases">
        <title>Characterization and whole genome sequencing of a novel strain of Bergeyella porcorum QD2021 isolated from pig.</title>
        <authorList>
            <person name="Liu G."/>
            <person name="Chen C."/>
            <person name="Han X."/>
        </authorList>
    </citation>
    <scope>NUCLEOTIDE SEQUENCE</scope>
    <source>
        <strain evidence="1">QD2021</strain>
    </source>
</reference>
<dbReference type="KEGG" id="bpor:BPO_1594"/>